<dbReference type="EMBL" id="UHHS01000001">
    <property type="protein sequence ID" value="SUO78554.1"/>
    <property type="molecule type" value="Genomic_DNA"/>
</dbReference>
<keyword evidence="2" id="KW-1185">Reference proteome</keyword>
<protein>
    <submittedName>
        <fullName evidence="1">SNF2 family protein</fullName>
        <ecNumber evidence="1">3.6.1.-</ecNumber>
    </submittedName>
</protein>
<dbReference type="AlphaFoldDB" id="A0ABD7NFX4"/>
<dbReference type="EC" id="3.6.1.-" evidence="1"/>
<evidence type="ECO:0000313" key="2">
    <source>
        <dbReference type="Proteomes" id="UP000254098"/>
    </source>
</evidence>
<accession>A0ABD7NFX4</accession>
<organism evidence="1 2">
    <name type="scientific">Streptococcus viridans</name>
    <dbReference type="NCBI Taxonomy" id="78535"/>
    <lineage>
        <taxon>Bacteria</taxon>
        <taxon>Bacillati</taxon>
        <taxon>Bacillota</taxon>
        <taxon>Bacilli</taxon>
        <taxon>Lactobacillales</taxon>
        <taxon>Streptococcaceae</taxon>
        <taxon>Streptococcus</taxon>
    </lineage>
</organism>
<comment type="caution">
    <text evidence="1">The sequence shown here is derived from an EMBL/GenBank/DDBJ whole genome shotgun (WGS) entry which is preliminary data.</text>
</comment>
<proteinExistence type="predicted"/>
<keyword evidence="1" id="KW-0378">Hydrolase</keyword>
<dbReference type="Proteomes" id="UP000254098">
    <property type="component" value="Unassembled WGS sequence"/>
</dbReference>
<name>A0ABD7NFX4_9STRE</name>
<dbReference type="GO" id="GO:0016787">
    <property type="term" value="F:hydrolase activity"/>
    <property type="evidence" value="ECO:0007669"/>
    <property type="project" value="UniProtKB-KW"/>
</dbReference>
<reference evidence="1 2" key="1">
    <citation type="submission" date="2018-06" db="EMBL/GenBank/DDBJ databases">
        <authorList>
            <consortium name="Pathogen Informatics"/>
            <person name="Doyle S."/>
        </authorList>
    </citation>
    <scope>NUCLEOTIDE SEQUENCE [LARGE SCALE GENOMIC DNA]</scope>
    <source>
        <strain evidence="1 2">NCTC1080</strain>
    </source>
</reference>
<gene>
    <name evidence="1" type="ORF">NCTC1080_01473</name>
</gene>
<evidence type="ECO:0000313" key="1">
    <source>
        <dbReference type="EMBL" id="SUO78554.1"/>
    </source>
</evidence>
<sequence length="34" mass="3822">MAKLIPGKIRTEGIALYEAGKIEILKVKDQMIYS</sequence>